<name>A0A975RT52_9BRAD</name>
<dbReference type="EMBL" id="CP076135">
    <property type="protein sequence ID" value="QWG18734.1"/>
    <property type="molecule type" value="Genomic_DNA"/>
</dbReference>
<reference evidence="1" key="1">
    <citation type="submission" date="2021-06" db="EMBL/GenBank/DDBJ databases">
        <title>Bradyrhizobium sp. S2-11-2 Genome sequencing.</title>
        <authorList>
            <person name="Jin L."/>
        </authorList>
    </citation>
    <scope>NUCLEOTIDE SEQUENCE</scope>
    <source>
        <strain evidence="1">S2-11-2</strain>
    </source>
</reference>
<sequence>MFTFETTDQKEVRRFRIAQFNGRTATARSGGSAVTGHVRSVLESKSSVPPRWIITIIPAEAKIRTGNLRPSPRVRAFAEDLD</sequence>
<dbReference type="AlphaFoldDB" id="A0A975RT52"/>
<dbReference type="Proteomes" id="UP000680805">
    <property type="component" value="Chromosome"/>
</dbReference>
<accession>A0A975RT52</accession>
<gene>
    <name evidence="1" type="ORF">KMZ68_02225</name>
</gene>
<dbReference type="RefSeq" id="WP_215614289.1">
    <property type="nucleotide sequence ID" value="NZ_CP076135.1"/>
</dbReference>
<evidence type="ECO:0000313" key="1">
    <source>
        <dbReference type="EMBL" id="QWG18734.1"/>
    </source>
</evidence>
<organism evidence="1 2">
    <name type="scientific">Bradyrhizobium sediminis</name>
    <dbReference type="NCBI Taxonomy" id="2840469"/>
    <lineage>
        <taxon>Bacteria</taxon>
        <taxon>Pseudomonadati</taxon>
        <taxon>Pseudomonadota</taxon>
        <taxon>Alphaproteobacteria</taxon>
        <taxon>Hyphomicrobiales</taxon>
        <taxon>Nitrobacteraceae</taxon>
        <taxon>Bradyrhizobium</taxon>
    </lineage>
</organism>
<dbReference type="KEGG" id="bsei:KMZ68_02225"/>
<protein>
    <submittedName>
        <fullName evidence="1">Uncharacterized protein</fullName>
    </submittedName>
</protein>
<evidence type="ECO:0000313" key="2">
    <source>
        <dbReference type="Proteomes" id="UP000680805"/>
    </source>
</evidence>
<proteinExistence type="predicted"/>